<dbReference type="Pfam" id="PF18845">
    <property type="entry name" value="baeRF_family3"/>
    <property type="match status" value="1"/>
</dbReference>
<dbReference type="SUPFAM" id="SSF55315">
    <property type="entry name" value="L30e-like"/>
    <property type="match status" value="1"/>
</dbReference>
<reference evidence="2 3" key="1">
    <citation type="submission" date="2024-09" db="EMBL/GenBank/DDBJ databases">
        <authorList>
            <person name="Sun Q."/>
            <person name="Mori K."/>
        </authorList>
    </citation>
    <scope>NUCLEOTIDE SEQUENCE [LARGE SCALE GENOMIC DNA]</scope>
    <source>
        <strain evidence="2 3">JCM 4362</strain>
    </source>
</reference>
<keyword evidence="3" id="KW-1185">Reference proteome</keyword>
<dbReference type="Proteomes" id="UP001589718">
    <property type="component" value="Unassembled WGS sequence"/>
</dbReference>
<evidence type="ECO:0000313" key="3">
    <source>
        <dbReference type="Proteomes" id="UP001589718"/>
    </source>
</evidence>
<proteinExistence type="predicted"/>
<sequence length="384" mass="40925">MSDEDASDLLAELRRPRPYPAVSLTLPTHRHRPENQQDHIRLRNLLADAEKRLAADPQVSKEQAAAVTGNLSEAVDELDPEHFLEGLVLFASADEARTYLVSSTVPERVVIGETYLTRNLVAASARQIPYLALLLSTGEVRLWHGVGYELHEIDQAESGFPVISSGVERDGPPNREGGHGEEQDFRNMLTEADRRLTPLLQEAALPVVVVGLRQHVVTFRELSRHKAVLAADLEVGGLLQATAPELVEQLAPARASLAAIDAEEALKALDAARSGKRYAAGVQDCWQAAREGRVGHLVVEESVRVSARVEEVEGAPRAALVIVDEASDGGGGGGGESGQGVGDGVEDDVVDSLAEMVLDADGDVTFVPDGSLTGTGGIAAALRY</sequence>
<evidence type="ECO:0008006" key="4">
    <source>
        <dbReference type="Google" id="ProtNLM"/>
    </source>
</evidence>
<comment type="caution">
    <text evidence="2">The sequence shown here is derived from an EMBL/GenBank/DDBJ whole genome shotgun (WGS) entry which is preliminary data.</text>
</comment>
<dbReference type="RefSeq" id="WP_345228676.1">
    <property type="nucleotide sequence ID" value="NZ_BAAAXE010000015.1"/>
</dbReference>
<dbReference type="Gene3D" id="3.30.1330.30">
    <property type="match status" value="1"/>
</dbReference>
<feature type="compositionally biased region" description="Gly residues" evidence="1">
    <location>
        <begin position="328"/>
        <end position="343"/>
    </location>
</feature>
<name>A0ABV5PFW5_STRCM</name>
<feature type="region of interest" description="Disordered" evidence="1">
    <location>
        <begin position="325"/>
        <end position="346"/>
    </location>
</feature>
<evidence type="ECO:0000313" key="2">
    <source>
        <dbReference type="EMBL" id="MFB9521923.1"/>
    </source>
</evidence>
<dbReference type="InterPro" id="IPR041289">
    <property type="entry name" value="Bact_RF_family3"/>
</dbReference>
<protein>
    <recommendedName>
        <fullName evidence="4">Chemotaxis protein</fullName>
    </recommendedName>
</protein>
<evidence type="ECO:0000256" key="1">
    <source>
        <dbReference type="SAM" id="MobiDB-lite"/>
    </source>
</evidence>
<organism evidence="2 3">
    <name type="scientific">Streptomyces cremeus</name>
    <dbReference type="NCBI Taxonomy" id="66881"/>
    <lineage>
        <taxon>Bacteria</taxon>
        <taxon>Bacillati</taxon>
        <taxon>Actinomycetota</taxon>
        <taxon>Actinomycetes</taxon>
        <taxon>Kitasatosporales</taxon>
        <taxon>Streptomycetaceae</taxon>
        <taxon>Streptomyces</taxon>
    </lineage>
</organism>
<gene>
    <name evidence="2" type="ORF">ACFFTU_18415</name>
</gene>
<dbReference type="InterPro" id="IPR029064">
    <property type="entry name" value="Ribosomal_eL30-like_sf"/>
</dbReference>
<accession>A0ABV5PFW5</accession>
<dbReference type="EMBL" id="JBHMCR010000009">
    <property type="protein sequence ID" value="MFB9521923.1"/>
    <property type="molecule type" value="Genomic_DNA"/>
</dbReference>